<feature type="domain" description="Acyl-CoA oxidase/dehydrogenase middle" evidence="12">
    <location>
        <begin position="147"/>
        <end position="243"/>
    </location>
</feature>
<dbReference type="InterPro" id="IPR009100">
    <property type="entry name" value="AcylCoA_DH/oxidase_NM_dom_sf"/>
</dbReference>
<comment type="cofactor">
    <cofactor evidence="1 10">
        <name>FAD</name>
        <dbReference type="ChEBI" id="CHEBI:57692"/>
    </cofactor>
</comment>
<dbReference type="SUPFAM" id="SSF56645">
    <property type="entry name" value="Acyl-CoA dehydrogenase NM domain-like"/>
    <property type="match status" value="1"/>
</dbReference>
<dbReference type="Gene3D" id="1.20.140.10">
    <property type="entry name" value="Butyryl-CoA Dehydrogenase, subunit A, domain 3"/>
    <property type="match status" value="1"/>
</dbReference>
<dbReference type="InterPro" id="IPR036250">
    <property type="entry name" value="AcylCo_DH-like_C"/>
</dbReference>
<evidence type="ECO:0000259" key="13">
    <source>
        <dbReference type="Pfam" id="PF02771"/>
    </source>
</evidence>
<gene>
    <name evidence="14" type="ORF">HY3_08480</name>
</gene>
<dbReference type="EMBL" id="AWFB01000005">
    <property type="protein sequence ID" value="RAN35325.1"/>
    <property type="molecule type" value="Genomic_DNA"/>
</dbReference>
<dbReference type="PROSITE" id="PS00072">
    <property type="entry name" value="ACYL_COA_DH_1"/>
    <property type="match status" value="1"/>
</dbReference>
<dbReference type="AlphaFoldDB" id="A0A8B2PTQ2"/>
<sequence>MNVSGKLEPDKILEENMYESPLDVPKPAWRQEEELDIFSDAVGQFFEKECVPHVQQWRKDGKVPLEIWKKAGEIGLLGASVPEEYGGAGGDFRHEAIIIEQQQWKGVDGFGITLHNAIIAPYITAYGTEEQKRRWLPGICTGEIVTAIAMTEPGAGSDLQGMKTTAKRDGDEYVINGSKTFISNGQSANLILLCVKTDPTQGAKGISIIGVETDKVKGFRRGRNLEKVGQHAADTSELFFDDVHVPASNLLGEVEGKGFIQLMQKLPQERHIIGLQGVGMIERAIHETVEYVKGRKAFGGTIFDFQNTQFTLAECKTEATVAKVFADHCTDLLLKEQLDAATASMSKYWISDLQCKIIDECLQLHGGFGYMDEYPIAQMYADARVQRIYGGANEVMKMLIARTL</sequence>
<name>A0A8B2PTQ2_9PROT</name>
<evidence type="ECO:0000256" key="7">
    <source>
        <dbReference type="ARBA" id="ARBA00037085"/>
    </source>
</evidence>
<dbReference type="GO" id="GO:0050660">
    <property type="term" value="F:flavin adenine dinucleotide binding"/>
    <property type="evidence" value="ECO:0007669"/>
    <property type="project" value="InterPro"/>
</dbReference>
<evidence type="ECO:0000256" key="8">
    <source>
        <dbReference type="ARBA" id="ARBA00040394"/>
    </source>
</evidence>
<comment type="similarity">
    <text evidence="3 10">Belongs to the acyl-CoA dehydrogenase family.</text>
</comment>
<evidence type="ECO:0000313" key="15">
    <source>
        <dbReference type="Proteomes" id="UP000249123"/>
    </source>
</evidence>
<dbReference type="InterPro" id="IPR013786">
    <property type="entry name" value="AcylCoA_DH/ox_N"/>
</dbReference>
<dbReference type="SUPFAM" id="SSF47203">
    <property type="entry name" value="Acyl-CoA dehydrogenase C-terminal domain-like"/>
    <property type="match status" value="1"/>
</dbReference>
<dbReference type="InterPro" id="IPR009075">
    <property type="entry name" value="AcylCo_DH/oxidase_C"/>
</dbReference>
<evidence type="ECO:0000256" key="5">
    <source>
        <dbReference type="ARBA" id="ARBA00022827"/>
    </source>
</evidence>
<comment type="caution">
    <text evidence="14">The sequence shown here is derived from an EMBL/GenBank/DDBJ whole genome shotgun (WGS) entry which is preliminary data.</text>
</comment>
<keyword evidence="15" id="KW-1185">Reference proteome</keyword>
<dbReference type="FunFam" id="2.40.110.10:FF:000002">
    <property type="entry name" value="Acyl-CoA dehydrogenase fadE12"/>
    <property type="match status" value="1"/>
</dbReference>
<dbReference type="InterPro" id="IPR046373">
    <property type="entry name" value="Acyl-CoA_Oxase/DH_mid-dom_sf"/>
</dbReference>
<dbReference type="FunFam" id="1.20.140.10:FF:000001">
    <property type="entry name" value="Acyl-CoA dehydrogenase"/>
    <property type="match status" value="1"/>
</dbReference>
<keyword evidence="5 10" id="KW-0274">FAD</keyword>
<evidence type="ECO:0000256" key="3">
    <source>
        <dbReference type="ARBA" id="ARBA00009347"/>
    </source>
</evidence>
<evidence type="ECO:0000259" key="12">
    <source>
        <dbReference type="Pfam" id="PF02770"/>
    </source>
</evidence>
<dbReference type="InterPro" id="IPR050741">
    <property type="entry name" value="Acyl-CoA_dehydrogenase"/>
</dbReference>
<dbReference type="PANTHER" id="PTHR48083">
    <property type="entry name" value="MEDIUM-CHAIN SPECIFIC ACYL-COA DEHYDROGENASE, MITOCHONDRIAL-RELATED"/>
    <property type="match status" value="1"/>
</dbReference>
<dbReference type="InterPro" id="IPR037069">
    <property type="entry name" value="AcylCoA_DH/ox_N_sf"/>
</dbReference>
<comment type="pathway">
    <text evidence="2">Siderophore biosynthesis; mycobactin biosynthesis.</text>
</comment>
<evidence type="ECO:0000256" key="6">
    <source>
        <dbReference type="ARBA" id="ARBA00023002"/>
    </source>
</evidence>
<dbReference type="InterPro" id="IPR006091">
    <property type="entry name" value="Acyl-CoA_Oxase/DH_mid-dom"/>
</dbReference>
<evidence type="ECO:0000259" key="11">
    <source>
        <dbReference type="Pfam" id="PF00441"/>
    </source>
</evidence>
<evidence type="ECO:0000256" key="4">
    <source>
        <dbReference type="ARBA" id="ARBA00022630"/>
    </source>
</evidence>
<dbReference type="InterPro" id="IPR006089">
    <property type="entry name" value="Acyl-CoA_DH_CS"/>
</dbReference>
<feature type="domain" description="Acyl-CoA dehydrogenase/oxidase N-terminal" evidence="13">
    <location>
        <begin position="33"/>
        <end position="143"/>
    </location>
</feature>
<organism evidence="14 15">
    <name type="scientific">Hyphomonas pacifica</name>
    <dbReference type="NCBI Taxonomy" id="1280941"/>
    <lineage>
        <taxon>Bacteria</taxon>
        <taxon>Pseudomonadati</taxon>
        <taxon>Pseudomonadota</taxon>
        <taxon>Alphaproteobacteria</taxon>
        <taxon>Hyphomonadales</taxon>
        <taxon>Hyphomonadaceae</taxon>
        <taxon>Hyphomonas</taxon>
    </lineage>
</organism>
<evidence type="ECO:0000256" key="1">
    <source>
        <dbReference type="ARBA" id="ARBA00001974"/>
    </source>
</evidence>
<dbReference type="PANTHER" id="PTHR48083:SF20">
    <property type="entry name" value="LONG-CHAIN SPECIFIC ACYL-COA DEHYDROGENASE, MITOCHONDRIAL"/>
    <property type="match status" value="1"/>
</dbReference>
<dbReference type="Gene3D" id="1.10.540.10">
    <property type="entry name" value="Acyl-CoA dehydrogenase/oxidase, N-terminal domain"/>
    <property type="match status" value="1"/>
</dbReference>
<reference evidence="14 15" key="1">
    <citation type="submission" date="2013-04" db="EMBL/GenBank/DDBJ databases">
        <title>Hyphomonas sp. T24B3 Genome Sequencing.</title>
        <authorList>
            <person name="Lai Q."/>
            <person name="Shao Z."/>
        </authorList>
    </citation>
    <scope>NUCLEOTIDE SEQUENCE [LARGE SCALE GENOMIC DNA]</scope>
    <source>
        <strain evidence="14 15">T24B3</strain>
    </source>
</reference>
<comment type="function">
    <text evidence="7">Catalyzes the dehydrogenation at the alpha-beta position of ACP-bound acyl chains. This results in the introduction of a double bond in the lipidic chain, which is further transferred to the epsilon-amino group of lysine residue in the mycobactin core by MbtK.</text>
</comment>
<dbReference type="GO" id="GO:0033539">
    <property type="term" value="P:fatty acid beta-oxidation using acyl-CoA dehydrogenase"/>
    <property type="evidence" value="ECO:0007669"/>
    <property type="project" value="TreeGrafter"/>
</dbReference>
<proteinExistence type="inferred from homology"/>
<dbReference type="Pfam" id="PF02771">
    <property type="entry name" value="Acyl-CoA_dh_N"/>
    <property type="match status" value="1"/>
</dbReference>
<dbReference type="GO" id="GO:0005737">
    <property type="term" value="C:cytoplasm"/>
    <property type="evidence" value="ECO:0007669"/>
    <property type="project" value="TreeGrafter"/>
</dbReference>
<keyword evidence="6 10" id="KW-0560">Oxidoreductase</keyword>
<dbReference type="GO" id="GO:0003995">
    <property type="term" value="F:acyl-CoA dehydrogenase activity"/>
    <property type="evidence" value="ECO:0007669"/>
    <property type="project" value="InterPro"/>
</dbReference>
<dbReference type="Pfam" id="PF00441">
    <property type="entry name" value="Acyl-CoA_dh_1"/>
    <property type="match status" value="1"/>
</dbReference>
<keyword evidence="4 10" id="KW-0285">Flavoprotein</keyword>
<dbReference type="Gene3D" id="2.40.110.10">
    <property type="entry name" value="Butyryl-CoA Dehydrogenase, subunit A, domain 2"/>
    <property type="match status" value="1"/>
</dbReference>
<accession>A0A8B2PTQ2</accession>
<dbReference type="Proteomes" id="UP000249123">
    <property type="component" value="Unassembled WGS sequence"/>
</dbReference>
<feature type="domain" description="Acyl-CoA dehydrogenase/oxidase C-terminal" evidence="11">
    <location>
        <begin position="256"/>
        <end position="403"/>
    </location>
</feature>
<evidence type="ECO:0000256" key="10">
    <source>
        <dbReference type="RuleBase" id="RU362125"/>
    </source>
</evidence>
<evidence type="ECO:0000256" key="2">
    <source>
        <dbReference type="ARBA" id="ARBA00005102"/>
    </source>
</evidence>
<dbReference type="FunFam" id="1.10.540.10:FF:000026">
    <property type="entry name" value="Acyl-CoA dehydrogenase medium chain"/>
    <property type="match status" value="1"/>
</dbReference>
<evidence type="ECO:0000256" key="9">
    <source>
        <dbReference type="ARBA" id="ARBA00042660"/>
    </source>
</evidence>
<protein>
    <recommendedName>
        <fullName evidence="8">Acyl-[acyl-carrier-protein] dehydrogenase MbtN</fullName>
    </recommendedName>
    <alternativeName>
        <fullName evidence="9">Mycobactin synthase protein N</fullName>
    </alternativeName>
</protein>
<evidence type="ECO:0000313" key="14">
    <source>
        <dbReference type="EMBL" id="RAN35325.1"/>
    </source>
</evidence>
<dbReference type="Pfam" id="PF02770">
    <property type="entry name" value="Acyl-CoA_dh_M"/>
    <property type="match status" value="1"/>
</dbReference>